<dbReference type="Gene3D" id="1.10.630.10">
    <property type="entry name" value="Cytochrome P450"/>
    <property type="match status" value="2"/>
</dbReference>
<keyword evidence="2 7" id="KW-0349">Heme</keyword>
<feature type="binding site" description="axial binding residue" evidence="7">
    <location>
        <position position="359"/>
    </location>
    <ligand>
        <name>heme</name>
        <dbReference type="ChEBI" id="CHEBI:30413"/>
    </ligand>
    <ligandPart>
        <name>Fe</name>
        <dbReference type="ChEBI" id="CHEBI:18248"/>
    </ligandPart>
</feature>
<sequence length="411" mass="46620">MIDNQTLSTIAISASAVLLAKLVYDQIKGFTDPLRKIPGPPRYPLIDDPALIWALFRSKRHEYVDQMVEKYGDVVKMDFIGPAVLVVDANEAKRILNTSQFVKNNSIINRIGIGILNNALFALPTGENWKKHRKLLQPAFGPTHLRHAGKVAEDAMKDLDHVINKKLQGNESTVLDFTIAFKSLTLDVISMVGFNHNFGSTKKLEEDIEWGFTKEEIYGELVGFYFAGHETTSATMGWALYELCQHPEIAQKLYQEIKNVNLDDPALVEQLFNYKYLDKFIKEVQRTHSIVNGVQRVAVEDTEILGYKIPKGTRVIVGIASIHMSEKYYKEPHKFNPDRWDEPHVPGSFIPFGDGQHNCIGQKMAIIEAKVFTMHLLQNYNFKLVDGFKANGITRPTLRLEHLPVIISKKC</sequence>
<keyword evidence="10" id="KW-1185">Reference proteome</keyword>
<dbReference type="CDD" id="cd00302">
    <property type="entry name" value="cytochrome_P450"/>
    <property type="match status" value="1"/>
</dbReference>
<gene>
    <name evidence="9" type="ORF">HK103_005323</name>
</gene>
<dbReference type="PRINTS" id="PR00385">
    <property type="entry name" value="P450"/>
</dbReference>
<evidence type="ECO:0000313" key="10">
    <source>
        <dbReference type="Proteomes" id="UP001210925"/>
    </source>
</evidence>
<dbReference type="PROSITE" id="PS00086">
    <property type="entry name" value="CYTOCHROME_P450"/>
    <property type="match status" value="1"/>
</dbReference>
<dbReference type="GO" id="GO:0004497">
    <property type="term" value="F:monooxygenase activity"/>
    <property type="evidence" value="ECO:0007669"/>
    <property type="project" value="UniProtKB-KW"/>
</dbReference>
<evidence type="ECO:0000256" key="2">
    <source>
        <dbReference type="ARBA" id="ARBA00022617"/>
    </source>
</evidence>
<dbReference type="Proteomes" id="UP001210925">
    <property type="component" value="Unassembled WGS sequence"/>
</dbReference>
<evidence type="ECO:0000256" key="8">
    <source>
        <dbReference type="RuleBase" id="RU000461"/>
    </source>
</evidence>
<dbReference type="SUPFAM" id="SSF48264">
    <property type="entry name" value="Cytochrome P450"/>
    <property type="match status" value="1"/>
</dbReference>
<dbReference type="GO" id="GO:0020037">
    <property type="term" value="F:heme binding"/>
    <property type="evidence" value="ECO:0007669"/>
    <property type="project" value="InterPro"/>
</dbReference>
<keyword evidence="3 7" id="KW-0479">Metal-binding</keyword>
<dbReference type="PANTHER" id="PTHR24291">
    <property type="entry name" value="CYTOCHROME P450 FAMILY 4"/>
    <property type="match status" value="1"/>
</dbReference>
<reference evidence="9" key="1">
    <citation type="submission" date="2020-05" db="EMBL/GenBank/DDBJ databases">
        <title>Phylogenomic resolution of chytrid fungi.</title>
        <authorList>
            <person name="Stajich J.E."/>
            <person name="Amses K."/>
            <person name="Simmons R."/>
            <person name="Seto K."/>
            <person name="Myers J."/>
            <person name="Bonds A."/>
            <person name="Quandt C.A."/>
            <person name="Barry K."/>
            <person name="Liu P."/>
            <person name="Grigoriev I."/>
            <person name="Longcore J.E."/>
            <person name="James T.Y."/>
        </authorList>
    </citation>
    <scope>NUCLEOTIDE SEQUENCE</scope>
    <source>
        <strain evidence="9">PLAUS21</strain>
    </source>
</reference>
<keyword evidence="6 8" id="KW-0503">Monooxygenase</keyword>
<keyword evidence="4 8" id="KW-0560">Oxidoreductase</keyword>
<dbReference type="PRINTS" id="PR00463">
    <property type="entry name" value="EP450I"/>
</dbReference>
<evidence type="ECO:0000256" key="6">
    <source>
        <dbReference type="ARBA" id="ARBA00023033"/>
    </source>
</evidence>
<evidence type="ECO:0000313" key="9">
    <source>
        <dbReference type="EMBL" id="KAJ3261488.1"/>
    </source>
</evidence>
<dbReference type="InterPro" id="IPR036396">
    <property type="entry name" value="Cyt_P450_sf"/>
</dbReference>
<evidence type="ECO:0000256" key="7">
    <source>
        <dbReference type="PIRSR" id="PIRSR602401-1"/>
    </source>
</evidence>
<name>A0AAD5YAS8_9FUNG</name>
<dbReference type="InterPro" id="IPR017972">
    <property type="entry name" value="Cyt_P450_CS"/>
</dbReference>
<dbReference type="EMBL" id="JADGKB010000005">
    <property type="protein sequence ID" value="KAJ3261488.1"/>
    <property type="molecule type" value="Genomic_DNA"/>
</dbReference>
<comment type="cofactor">
    <cofactor evidence="7">
        <name>heme</name>
        <dbReference type="ChEBI" id="CHEBI:30413"/>
    </cofactor>
</comment>
<dbReference type="Pfam" id="PF00067">
    <property type="entry name" value="p450"/>
    <property type="match status" value="2"/>
</dbReference>
<accession>A0AAD5YAS8</accession>
<evidence type="ECO:0000256" key="4">
    <source>
        <dbReference type="ARBA" id="ARBA00023002"/>
    </source>
</evidence>
<evidence type="ECO:0008006" key="11">
    <source>
        <dbReference type="Google" id="ProtNLM"/>
    </source>
</evidence>
<evidence type="ECO:0000256" key="3">
    <source>
        <dbReference type="ARBA" id="ARBA00022723"/>
    </source>
</evidence>
<dbReference type="AlphaFoldDB" id="A0AAD5YAS8"/>
<proteinExistence type="inferred from homology"/>
<dbReference type="InterPro" id="IPR002401">
    <property type="entry name" value="Cyt_P450_E_grp-I"/>
</dbReference>
<organism evidence="9 10">
    <name type="scientific">Boothiomyces macroporosus</name>
    <dbReference type="NCBI Taxonomy" id="261099"/>
    <lineage>
        <taxon>Eukaryota</taxon>
        <taxon>Fungi</taxon>
        <taxon>Fungi incertae sedis</taxon>
        <taxon>Chytridiomycota</taxon>
        <taxon>Chytridiomycota incertae sedis</taxon>
        <taxon>Chytridiomycetes</taxon>
        <taxon>Rhizophydiales</taxon>
        <taxon>Terramycetaceae</taxon>
        <taxon>Boothiomyces</taxon>
    </lineage>
</organism>
<comment type="similarity">
    <text evidence="1 8">Belongs to the cytochrome P450 family.</text>
</comment>
<evidence type="ECO:0000256" key="5">
    <source>
        <dbReference type="ARBA" id="ARBA00023004"/>
    </source>
</evidence>
<dbReference type="GO" id="GO:0016705">
    <property type="term" value="F:oxidoreductase activity, acting on paired donors, with incorporation or reduction of molecular oxygen"/>
    <property type="evidence" value="ECO:0007669"/>
    <property type="project" value="InterPro"/>
</dbReference>
<comment type="caution">
    <text evidence="9">The sequence shown here is derived from an EMBL/GenBank/DDBJ whole genome shotgun (WGS) entry which is preliminary data.</text>
</comment>
<protein>
    <recommendedName>
        <fullName evidence="11">Cytochrome P450</fullName>
    </recommendedName>
</protein>
<keyword evidence="5 7" id="KW-0408">Iron</keyword>
<dbReference type="PANTHER" id="PTHR24291:SF50">
    <property type="entry name" value="BIFUNCTIONAL ALBAFLAVENONE MONOOXYGENASE_TERPENE SYNTHASE"/>
    <property type="match status" value="1"/>
</dbReference>
<evidence type="ECO:0000256" key="1">
    <source>
        <dbReference type="ARBA" id="ARBA00010617"/>
    </source>
</evidence>
<dbReference type="GO" id="GO:0005506">
    <property type="term" value="F:iron ion binding"/>
    <property type="evidence" value="ECO:0007669"/>
    <property type="project" value="InterPro"/>
</dbReference>
<dbReference type="InterPro" id="IPR050196">
    <property type="entry name" value="Cytochrome_P450_Monoox"/>
</dbReference>
<dbReference type="InterPro" id="IPR001128">
    <property type="entry name" value="Cyt_P450"/>
</dbReference>